<dbReference type="EMBL" id="CP019471">
    <property type="protein sequence ID" value="UQC75600.1"/>
    <property type="molecule type" value="Genomic_DNA"/>
</dbReference>
<feature type="region of interest" description="Disordered" evidence="1">
    <location>
        <begin position="116"/>
        <end position="160"/>
    </location>
</feature>
<gene>
    <name evidence="2" type="ORF">CLUP02_02256</name>
</gene>
<dbReference type="AlphaFoldDB" id="A0A9Q8SE88"/>
<name>A0A9Q8SE88_9PEZI</name>
<reference evidence="2" key="1">
    <citation type="journal article" date="2021" name="Mol. Plant Microbe Interact.">
        <title>Complete Genome Sequence of the Plant-Pathogenic Fungus Colletotrichum lupini.</title>
        <authorList>
            <person name="Baroncelli R."/>
            <person name="Pensec F."/>
            <person name="Da Lio D."/>
            <person name="Boufleur T."/>
            <person name="Vicente I."/>
            <person name="Sarrocco S."/>
            <person name="Picot A."/>
            <person name="Baraldi E."/>
            <person name="Sukno S."/>
            <person name="Thon M."/>
            <person name="Le Floch G."/>
        </authorList>
    </citation>
    <scope>NUCLEOTIDE SEQUENCE</scope>
    <source>
        <strain evidence="2">IMI 504893</strain>
    </source>
</reference>
<dbReference type="RefSeq" id="XP_049137245.1">
    <property type="nucleotide sequence ID" value="XM_049281288.1"/>
</dbReference>
<dbReference type="KEGG" id="clup:CLUP02_02256"/>
<evidence type="ECO:0000256" key="1">
    <source>
        <dbReference type="SAM" id="MobiDB-lite"/>
    </source>
</evidence>
<organism evidence="2 3">
    <name type="scientific">Colletotrichum lupini</name>
    <dbReference type="NCBI Taxonomy" id="145971"/>
    <lineage>
        <taxon>Eukaryota</taxon>
        <taxon>Fungi</taxon>
        <taxon>Dikarya</taxon>
        <taxon>Ascomycota</taxon>
        <taxon>Pezizomycotina</taxon>
        <taxon>Sordariomycetes</taxon>
        <taxon>Hypocreomycetidae</taxon>
        <taxon>Glomerellales</taxon>
        <taxon>Glomerellaceae</taxon>
        <taxon>Colletotrichum</taxon>
        <taxon>Colletotrichum acutatum species complex</taxon>
    </lineage>
</organism>
<evidence type="ECO:0000313" key="2">
    <source>
        <dbReference type="EMBL" id="UQC75600.1"/>
    </source>
</evidence>
<dbReference type="Proteomes" id="UP000830671">
    <property type="component" value="Chromosome 1"/>
</dbReference>
<dbReference type="GeneID" id="73336298"/>
<feature type="region of interest" description="Disordered" evidence="1">
    <location>
        <begin position="175"/>
        <end position="194"/>
    </location>
</feature>
<sequence>MDNCFRSPVATQSRGDGTPCTPCGLAGLTSVNFTCTDTLTPAQPSASIILFCTVPTLPDKATQSTTSRTVSILECVLTSCKTLSPDAIRCYKPRPSAATLFGDTCSQIELEDLDRWTYPPLDTTRDPAPSKASSGPSRNSTETNRKSSCPRGERQAPLMGSNGFRLQVDSSQKKSLLLHPTPLARMSASRSPARSREMRWLLMQLEPRGLRVE</sequence>
<proteinExistence type="predicted"/>
<feature type="compositionally biased region" description="Polar residues" evidence="1">
    <location>
        <begin position="131"/>
        <end position="142"/>
    </location>
</feature>
<accession>A0A9Q8SE88</accession>
<keyword evidence="3" id="KW-1185">Reference proteome</keyword>
<protein>
    <submittedName>
        <fullName evidence="2">Uncharacterized protein</fullName>
    </submittedName>
</protein>
<evidence type="ECO:0000313" key="3">
    <source>
        <dbReference type="Proteomes" id="UP000830671"/>
    </source>
</evidence>